<reference evidence="2" key="1">
    <citation type="submission" date="2021-11" db="EMBL/GenBank/DDBJ databases">
        <title>Description of novel Chryseobacterium species.</title>
        <authorList>
            <person name="Saticioglu I.B."/>
            <person name="Ay H."/>
            <person name="Altun S."/>
            <person name="Duman M."/>
        </authorList>
    </citation>
    <scope>NUCLEOTIDE SEQUENCE</scope>
    <source>
        <strain evidence="2">C-17</strain>
    </source>
</reference>
<dbReference type="EMBL" id="JAJNAY010000001">
    <property type="protein sequence ID" value="MCD1118117.1"/>
    <property type="molecule type" value="Genomic_DNA"/>
</dbReference>
<dbReference type="AlphaFoldDB" id="A0A9Q3V4B2"/>
<evidence type="ECO:0000313" key="3">
    <source>
        <dbReference type="Proteomes" id="UP001108025"/>
    </source>
</evidence>
<name>A0A9Q3V4B2_9FLAO</name>
<proteinExistence type="predicted"/>
<evidence type="ECO:0000259" key="1">
    <source>
        <dbReference type="SMART" id="SM00226"/>
    </source>
</evidence>
<protein>
    <submittedName>
        <fullName evidence="2">Phosphotyrosine protein phosphatase</fullName>
    </submittedName>
</protein>
<evidence type="ECO:0000313" key="2">
    <source>
        <dbReference type="EMBL" id="MCD1118117.1"/>
    </source>
</evidence>
<dbReference type="InterPro" id="IPR016919">
    <property type="entry name" value="UCP029416_PTP"/>
</dbReference>
<dbReference type="InterPro" id="IPR036196">
    <property type="entry name" value="Ptyr_pPase_sf"/>
</dbReference>
<feature type="domain" description="Phosphotyrosine protein phosphatase I" evidence="1">
    <location>
        <begin position="3"/>
        <end position="114"/>
    </location>
</feature>
<dbReference type="Gene3D" id="3.40.50.2300">
    <property type="match status" value="1"/>
</dbReference>
<dbReference type="RefSeq" id="WP_230670430.1">
    <property type="nucleotide sequence ID" value="NZ_JAJNAY010000001.1"/>
</dbReference>
<dbReference type="SUPFAM" id="SSF52788">
    <property type="entry name" value="Phosphotyrosine protein phosphatases I"/>
    <property type="match status" value="1"/>
</dbReference>
<organism evidence="2 3">
    <name type="scientific">Chryseobacterium turcicum</name>
    <dbReference type="NCBI Taxonomy" id="2898076"/>
    <lineage>
        <taxon>Bacteria</taxon>
        <taxon>Pseudomonadati</taxon>
        <taxon>Bacteroidota</taxon>
        <taxon>Flavobacteriia</taxon>
        <taxon>Flavobacteriales</taxon>
        <taxon>Weeksellaceae</taxon>
        <taxon>Chryseobacterium group</taxon>
        <taxon>Chryseobacterium</taxon>
    </lineage>
</organism>
<gene>
    <name evidence="2" type="ORF">LO744_14740</name>
</gene>
<dbReference type="SMART" id="SM00226">
    <property type="entry name" value="LMWPc"/>
    <property type="match status" value="1"/>
</dbReference>
<dbReference type="Proteomes" id="UP001108025">
    <property type="component" value="Unassembled WGS sequence"/>
</dbReference>
<sequence>MHQNILFICSANKQRSKTAEDYFSAKYPEKTFTSAGTNLKICEREGTNPLTIALLEEADLIFVMENRHKKQITDFLRAKLTKDITVLNIPDLYKYYSKELIDILEDKLGQYFDKIFAV</sequence>
<dbReference type="InterPro" id="IPR023485">
    <property type="entry name" value="Ptyr_pPase"/>
</dbReference>
<keyword evidence="3" id="KW-1185">Reference proteome</keyword>
<dbReference type="PIRSF" id="PIRSF029416">
    <property type="entry name" value="UCP029416_PTP"/>
    <property type="match status" value="1"/>
</dbReference>
<comment type="caution">
    <text evidence="2">The sequence shown here is derived from an EMBL/GenBank/DDBJ whole genome shotgun (WGS) entry which is preliminary data.</text>
</comment>
<accession>A0A9Q3V4B2</accession>